<sequence>MRTCYNWFKQGGSFGLGLEILEEIGRDTNQVGSNQRVHERIYGACGVFYLGGIYGSKPIRGDCNNA</sequence>
<accession>A0A7J9CTI4</accession>
<name>A0A7J9CTI4_GOSGO</name>
<dbReference type="Proteomes" id="UP000593579">
    <property type="component" value="Unassembled WGS sequence"/>
</dbReference>
<proteinExistence type="predicted"/>
<keyword evidence="2" id="KW-1185">Reference proteome</keyword>
<dbReference type="EMBL" id="JABEZY010000013">
    <property type="protein sequence ID" value="MBA0751614.1"/>
    <property type="molecule type" value="Genomic_DNA"/>
</dbReference>
<evidence type="ECO:0000313" key="2">
    <source>
        <dbReference type="Proteomes" id="UP000593579"/>
    </source>
</evidence>
<evidence type="ECO:0000313" key="1">
    <source>
        <dbReference type="EMBL" id="MBA0751614.1"/>
    </source>
</evidence>
<protein>
    <submittedName>
        <fullName evidence="1">Uncharacterized protein</fullName>
    </submittedName>
</protein>
<organism evidence="1 2">
    <name type="scientific">Gossypium gossypioides</name>
    <name type="common">Mexican cotton</name>
    <name type="synonym">Selera gossypioides</name>
    <dbReference type="NCBI Taxonomy" id="34282"/>
    <lineage>
        <taxon>Eukaryota</taxon>
        <taxon>Viridiplantae</taxon>
        <taxon>Streptophyta</taxon>
        <taxon>Embryophyta</taxon>
        <taxon>Tracheophyta</taxon>
        <taxon>Spermatophyta</taxon>
        <taxon>Magnoliopsida</taxon>
        <taxon>eudicotyledons</taxon>
        <taxon>Gunneridae</taxon>
        <taxon>Pentapetalae</taxon>
        <taxon>rosids</taxon>
        <taxon>malvids</taxon>
        <taxon>Malvales</taxon>
        <taxon>Malvaceae</taxon>
        <taxon>Malvoideae</taxon>
        <taxon>Gossypium</taxon>
    </lineage>
</organism>
<dbReference type="AlphaFoldDB" id="A0A7J9CTI4"/>
<gene>
    <name evidence="1" type="ORF">Gogos_000526</name>
</gene>
<comment type="caution">
    <text evidence="1">The sequence shown here is derived from an EMBL/GenBank/DDBJ whole genome shotgun (WGS) entry which is preliminary data.</text>
</comment>
<reference evidence="1 2" key="1">
    <citation type="journal article" date="2019" name="Genome Biol. Evol.">
        <title>Insights into the evolution of the New World diploid cottons (Gossypium, subgenus Houzingenia) based on genome sequencing.</title>
        <authorList>
            <person name="Grover C.E."/>
            <person name="Arick M.A. 2nd"/>
            <person name="Thrash A."/>
            <person name="Conover J.L."/>
            <person name="Sanders W.S."/>
            <person name="Peterson D.G."/>
            <person name="Frelichowski J.E."/>
            <person name="Scheffler J.A."/>
            <person name="Scheffler B.E."/>
            <person name="Wendel J.F."/>
        </authorList>
    </citation>
    <scope>NUCLEOTIDE SEQUENCE [LARGE SCALE GENOMIC DNA]</scope>
    <source>
        <strain evidence="1">5</strain>
        <tissue evidence="1">Leaf</tissue>
    </source>
</reference>